<evidence type="ECO:0000259" key="6">
    <source>
        <dbReference type="PROSITE" id="PS51866"/>
    </source>
</evidence>
<dbReference type="GO" id="GO:0015689">
    <property type="term" value="P:molybdate ion transport"/>
    <property type="evidence" value="ECO:0007669"/>
    <property type="project" value="UniProtKB-UniRule"/>
</dbReference>
<dbReference type="AlphaFoldDB" id="A0A8B6X6K9"/>
<dbReference type="RefSeq" id="WP_028312732.1">
    <property type="nucleotide sequence ID" value="NZ_KI519499.1"/>
</dbReference>
<dbReference type="InterPro" id="IPR004606">
    <property type="entry name" value="Mop_domain"/>
</dbReference>
<dbReference type="InterPro" id="IPR005116">
    <property type="entry name" value="Transp-assoc_OB_typ1"/>
</dbReference>
<dbReference type="InterPro" id="IPR016462">
    <property type="entry name" value="ModE"/>
</dbReference>
<evidence type="ECO:0000313" key="7">
    <source>
        <dbReference type="Proteomes" id="UP000675920"/>
    </source>
</evidence>
<dbReference type="InterPro" id="IPR000847">
    <property type="entry name" value="LysR_HTH_N"/>
</dbReference>
<sequence>MPSPTNPDAKPLLFATQLFVERDGQELVGPRRFELLRQIAEGGSISAAAQAVGISYRSAWGAIDALNNLAGEPIVERSKGGVGGGGATLTAAGRTLLDTYAALQAKQQEFLDWVASGGNDMQHWLGMLSRLSMRMSARNQLAGVVERIDLVGPQASVQLRLANAQSLRALVSRLSLDHLGLDVGAPAIAVFKSSAASAVGPDALVPARANRLEGHLAETEHDAGRVEMTLALPGGLSVFCLQEAVDEAALPLPGTSLIAVFDPSVVLLAASH</sequence>
<dbReference type="OrthoDB" id="9800709at2"/>
<evidence type="ECO:0000256" key="3">
    <source>
        <dbReference type="ARBA" id="ARBA00022505"/>
    </source>
</evidence>
<feature type="domain" description="Mop" evidence="6">
    <location>
        <begin position="134"/>
        <end position="200"/>
    </location>
</feature>
<dbReference type="InterPro" id="IPR008995">
    <property type="entry name" value="Mo/tungstate-bd_C_term_dom"/>
</dbReference>
<evidence type="ECO:0000256" key="2">
    <source>
        <dbReference type="ARBA" id="ARBA00022448"/>
    </source>
</evidence>
<evidence type="ECO:0000256" key="4">
    <source>
        <dbReference type="ARBA" id="ARBA00022737"/>
    </source>
</evidence>
<reference evidence="8" key="1">
    <citation type="journal article" date="2000" name="Adv. Protein Chem.">
        <title>Protein fold recognition using sequence profiles and its application in structural genomics.</title>
        <authorList>
            <person name="Koonin E.V."/>
            <person name="Wolf Y.I."/>
            <person name="Aravind L."/>
        </authorList>
    </citation>
    <scope>NUCLEOTIDE SEQUENCE</scope>
</reference>
<keyword evidence="4" id="KW-0677">Repeat</keyword>
<reference evidence="8" key="2">
    <citation type="submission" date="2025-08" db="UniProtKB">
        <authorList>
            <consortium name="RefSeq"/>
        </authorList>
    </citation>
    <scope>IDENTIFICATION</scope>
</reference>
<dbReference type="PANTHER" id="PTHR30432:SF1">
    <property type="entry name" value="DNA-BINDING TRANSCRIPTIONAL DUAL REGULATOR MODE"/>
    <property type="match status" value="1"/>
</dbReference>
<keyword evidence="3 5" id="KW-0500">Molybdenum</keyword>
<evidence type="ECO:0000313" key="8">
    <source>
        <dbReference type="RefSeq" id="WP_028312732.1"/>
    </source>
</evidence>
<dbReference type="PIRSF" id="PIRSF005763">
    <property type="entry name" value="Txn_reg_ModE"/>
    <property type="match status" value="1"/>
</dbReference>
<name>A0A8B6X6K9_9BURK</name>
<dbReference type="GO" id="GO:0030151">
    <property type="term" value="F:molybdenum ion binding"/>
    <property type="evidence" value="ECO:0007669"/>
    <property type="project" value="UniProtKB-UniRule"/>
</dbReference>
<dbReference type="InterPro" id="IPR051815">
    <property type="entry name" value="Molybdate_resp_trans_reg"/>
</dbReference>
<evidence type="ECO:0000256" key="5">
    <source>
        <dbReference type="PIRNR" id="PIRNR005763"/>
    </source>
</evidence>
<dbReference type="PROSITE" id="PS51866">
    <property type="entry name" value="MOP"/>
    <property type="match status" value="1"/>
</dbReference>
<protein>
    <submittedName>
        <fullName evidence="8">TOBE domain-containing protein</fullName>
    </submittedName>
</protein>
<keyword evidence="7" id="KW-1185">Reference proteome</keyword>
<proteinExistence type="inferred from homology"/>
<dbReference type="SUPFAM" id="SSF50331">
    <property type="entry name" value="MOP-like"/>
    <property type="match status" value="1"/>
</dbReference>
<dbReference type="Pfam" id="PF00126">
    <property type="entry name" value="HTH_1"/>
    <property type="match status" value="1"/>
</dbReference>
<dbReference type="Pfam" id="PF03459">
    <property type="entry name" value="TOBE"/>
    <property type="match status" value="1"/>
</dbReference>
<dbReference type="Gene3D" id="1.10.10.10">
    <property type="entry name" value="Winged helix-like DNA-binding domain superfamily/Winged helix DNA-binding domain"/>
    <property type="match status" value="1"/>
</dbReference>
<accession>A0A8B6X6K9</accession>
<dbReference type="Proteomes" id="UP000675920">
    <property type="component" value="Unplaced"/>
</dbReference>
<dbReference type="InterPro" id="IPR036390">
    <property type="entry name" value="WH_DNA-bd_sf"/>
</dbReference>
<evidence type="ECO:0000256" key="1">
    <source>
        <dbReference type="ARBA" id="ARBA00008110"/>
    </source>
</evidence>
<dbReference type="PANTHER" id="PTHR30432">
    <property type="entry name" value="TRANSCRIPTIONAL REGULATOR MODE"/>
    <property type="match status" value="1"/>
</dbReference>
<dbReference type="SUPFAM" id="SSF46785">
    <property type="entry name" value="Winged helix' DNA-binding domain"/>
    <property type="match status" value="1"/>
</dbReference>
<comment type="similarity">
    <text evidence="1 5">Belongs to the ModE family.</text>
</comment>
<dbReference type="InterPro" id="IPR036388">
    <property type="entry name" value="WH-like_DNA-bd_sf"/>
</dbReference>
<organism evidence="7 8">
    <name type="scientific">Derxia gummosa DSM 723</name>
    <dbReference type="NCBI Taxonomy" id="1121388"/>
    <lineage>
        <taxon>Bacteria</taxon>
        <taxon>Pseudomonadati</taxon>
        <taxon>Pseudomonadota</taxon>
        <taxon>Betaproteobacteria</taxon>
        <taxon>Burkholderiales</taxon>
        <taxon>Alcaligenaceae</taxon>
        <taxon>Derxia</taxon>
    </lineage>
</organism>
<keyword evidence="2 5" id="KW-0813">Transport</keyword>
<dbReference type="Gene3D" id="2.40.50.100">
    <property type="match status" value="1"/>
</dbReference>
<dbReference type="GO" id="GO:0003700">
    <property type="term" value="F:DNA-binding transcription factor activity"/>
    <property type="evidence" value="ECO:0007669"/>
    <property type="project" value="InterPro"/>
</dbReference>